<feature type="region of interest" description="Disordered" evidence="1">
    <location>
        <begin position="225"/>
        <end position="244"/>
    </location>
</feature>
<dbReference type="AlphaFoldDB" id="A0A3R7L2N3"/>
<protein>
    <submittedName>
        <fullName evidence="2">Uncharacterized protein</fullName>
    </submittedName>
</protein>
<dbReference type="Proteomes" id="UP000284403">
    <property type="component" value="Unassembled WGS sequence"/>
</dbReference>
<evidence type="ECO:0000256" key="1">
    <source>
        <dbReference type="SAM" id="MobiDB-lite"/>
    </source>
</evidence>
<feature type="region of interest" description="Disordered" evidence="1">
    <location>
        <begin position="333"/>
        <end position="366"/>
    </location>
</feature>
<feature type="compositionally biased region" description="Basic and acidic residues" evidence="1">
    <location>
        <begin position="339"/>
        <end position="366"/>
    </location>
</feature>
<feature type="compositionally biased region" description="Acidic residues" evidence="1">
    <location>
        <begin position="225"/>
        <end position="235"/>
    </location>
</feature>
<dbReference type="GeneID" id="40317672"/>
<gene>
    <name evidence="2" type="ORF">Tco025E_04061</name>
</gene>
<accession>A0A3R7L2N3</accession>
<evidence type="ECO:0000313" key="3">
    <source>
        <dbReference type="Proteomes" id="UP000284403"/>
    </source>
</evidence>
<comment type="caution">
    <text evidence="2">The sequence shown here is derived from an EMBL/GenBank/DDBJ whole genome shotgun (WGS) entry which is preliminary data.</text>
</comment>
<sequence>MTAVWKQNALFRTLAFLDVVGLQPFSVLSDLTSDGEFVDAGRIFDAGSAIHGVLSSGLNAFRANITRLFLDEEEREQLLRLVGSSAESSSAFSRGVLVPPSLGAFVEVVESELPMWALLRIKEAFALTDGTTTLSEQFLIDALDNWMGQRAPRENDALVLACGVQPAVLEAARARGEELPHAVEDFIIDVVFPAPPSVDGGQKGKTCVLDWLIASYEKCYEAVDVDDDDEEEEEASLGASPKKKMRIEESGGEEFLTAENLDQFMRERPSAVPREILRERRRSLQDPAITKFELQNHYAATELVGFVKAELGERRRLKKADCVRAILKHHNSTTAATMPKEERKENACQKDSKEGQWIHGEEPSVV</sequence>
<name>A0A3R7L2N3_9TRYP</name>
<evidence type="ECO:0000313" key="2">
    <source>
        <dbReference type="EMBL" id="RNF19822.1"/>
    </source>
</evidence>
<dbReference type="OrthoDB" id="273211at2759"/>
<organism evidence="2 3">
    <name type="scientific">Trypanosoma conorhini</name>
    <dbReference type="NCBI Taxonomy" id="83891"/>
    <lineage>
        <taxon>Eukaryota</taxon>
        <taxon>Discoba</taxon>
        <taxon>Euglenozoa</taxon>
        <taxon>Kinetoplastea</taxon>
        <taxon>Metakinetoplastina</taxon>
        <taxon>Trypanosomatida</taxon>
        <taxon>Trypanosomatidae</taxon>
        <taxon>Trypanosoma</taxon>
    </lineage>
</organism>
<proteinExistence type="predicted"/>
<reference evidence="2 3" key="1">
    <citation type="journal article" date="2018" name="BMC Genomics">
        <title>Genomic comparison of Trypanosoma conorhini and Trypanosoma rangeli to Trypanosoma cruzi strains of high and low virulence.</title>
        <authorList>
            <person name="Bradwell K.R."/>
            <person name="Koparde V.N."/>
            <person name="Matveyev A.V."/>
            <person name="Serrano M.G."/>
            <person name="Alves J.M."/>
            <person name="Parikh H."/>
            <person name="Huang B."/>
            <person name="Lee V."/>
            <person name="Espinosa-Alvarez O."/>
            <person name="Ortiz P.A."/>
            <person name="Costa-Martins A.G."/>
            <person name="Teixeira M.M."/>
            <person name="Buck G.A."/>
        </authorList>
    </citation>
    <scope>NUCLEOTIDE SEQUENCE [LARGE SCALE GENOMIC DNA]</scope>
    <source>
        <strain evidence="2 3">025E</strain>
    </source>
</reference>
<keyword evidence="3" id="KW-1185">Reference proteome</keyword>
<dbReference type="RefSeq" id="XP_029228978.1">
    <property type="nucleotide sequence ID" value="XM_029370974.1"/>
</dbReference>
<dbReference type="EMBL" id="MKKU01000195">
    <property type="protein sequence ID" value="RNF19822.1"/>
    <property type="molecule type" value="Genomic_DNA"/>
</dbReference>